<organism evidence="5">
    <name type="scientific">Lotharella globosa</name>
    <dbReference type="NCBI Taxonomy" id="91324"/>
    <lineage>
        <taxon>Eukaryota</taxon>
        <taxon>Sar</taxon>
        <taxon>Rhizaria</taxon>
        <taxon>Cercozoa</taxon>
        <taxon>Chlorarachniophyceae</taxon>
        <taxon>Lotharella</taxon>
    </lineage>
</organism>
<proteinExistence type="predicted"/>
<evidence type="ECO:0000256" key="1">
    <source>
        <dbReference type="SAM" id="MobiDB-lite"/>
    </source>
</evidence>
<dbReference type="Gene3D" id="2.30.29.30">
    <property type="entry name" value="Pleckstrin-homology domain (PH domain)/Phosphotyrosine-binding domain (PTB)"/>
    <property type="match status" value="2"/>
</dbReference>
<dbReference type="InterPro" id="IPR029787">
    <property type="entry name" value="Nucleotide_cyclase"/>
</dbReference>
<dbReference type="Gene3D" id="3.30.70.1230">
    <property type="entry name" value="Nucleotide cyclase"/>
    <property type="match status" value="1"/>
</dbReference>
<dbReference type="SUPFAM" id="SSF50729">
    <property type="entry name" value="PH domain-like"/>
    <property type="match status" value="2"/>
</dbReference>
<dbReference type="InterPro" id="IPR001054">
    <property type="entry name" value="A/G_cyclase"/>
</dbReference>
<name>A0A7S3ZBL4_9EUKA</name>
<feature type="region of interest" description="Disordered" evidence="1">
    <location>
        <begin position="147"/>
        <end position="168"/>
    </location>
</feature>
<sequence length="678" mass="77704">MTESALALLKNPDHLKAGKNTTLLATFAKCNKLMTHEKVIWSDVVEKRNHRGVYQKRELVITTSSLYNFKPKSYKQFKRRIEIASISKIVLHSSSKECLVKVYNEHDYWYRVVNIKELLEILAKKYKEITGSSLPIDPVSGDLKEHQTLKKDVNSRNSSVTSPPPRKVEIKRSRGKQPKLEGWLTKCGYHINKYLPRYFQLVDNVLLYHSARFKGSVRLEKSIIGTVNRDEKDGIYKFQCQTPGKSLTLGAHDKERLQVWVKKLQEVVLEQKARSVNATPKHSRMWTMGAAATSSDHSIRRNSNHDEPPRHFQQGFLLKEEPRTKNMRRRLFVLFNDTLSYFETELKGNIPLVNQESTVTATVESPSLPSTPTGFDFLRTGFKYRFTVGKADRLYKLAADTDKELRSWISHIETAMSGRDGSDSVTLPVLTDDLKEYMAQEAPTGDVALVFTDVQSSTKLWENRKMEMAEAITIHDGILRGLLKRHRGYEVRTEGDAFFVVFGNIIDAFNWCFESQLQLLAAEWPENLLTYPAAKAEPPYWAGVRVRMGVHLGRAQCRKNPIHLRMEYFGPVVNEADRIADSGHGGQVICTKAVVDELEKAQREGKIESSLLKTDWLGKYPYQGVKELMDIYQIIHPRLEGRGVVEPGRFPELRIDWTLPNAKDATHYPRKLQQEKKS</sequence>
<feature type="domain" description="PH" evidence="2">
    <location>
        <begin position="177"/>
        <end position="269"/>
    </location>
</feature>
<dbReference type="GO" id="GO:0035556">
    <property type="term" value="P:intracellular signal transduction"/>
    <property type="evidence" value="ECO:0007669"/>
    <property type="project" value="InterPro"/>
</dbReference>
<feature type="domain" description="Guanylate cyclase" evidence="3">
    <location>
        <begin position="448"/>
        <end position="580"/>
    </location>
</feature>
<dbReference type="CDD" id="cd07302">
    <property type="entry name" value="CHD"/>
    <property type="match status" value="1"/>
</dbReference>
<accession>A0A7S3ZBL4</accession>
<dbReference type="PANTHER" id="PTHR43081:SF1">
    <property type="entry name" value="ADENYLATE CYCLASE, TERMINAL-DIFFERENTIATION SPECIFIC"/>
    <property type="match status" value="1"/>
</dbReference>
<dbReference type="Pfam" id="PF06017">
    <property type="entry name" value="Myosin_TH1"/>
    <property type="match status" value="1"/>
</dbReference>
<dbReference type="PROSITE" id="PS50003">
    <property type="entry name" value="PH_DOMAIN"/>
    <property type="match status" value="2"/>
</dbReference>
<feature type="domain" description="TH1" evidence="4">
    <location>
        <begin position="1"/>
        <end position="184"/>
    </location>
</feature>
<dbReference type="InterPro" id="IPR011993">
    <property type="entry name" value="PH-like_dom_sf"/>
</dbReference>
<evidence type="ECO:0000259" key="3">
    <source>
        <dbReference type="PROSITE" id="PS50125"/>
    </source>
</evidence>
<dbReference type="PANTHER" id="PTHR43081">
    <property type="entry name" value="ADENYLATE CYCLASE, TERMINAL-DIFFERENTIATION SPECIFIC-RELATED"/>
    <property type="match status" value="1"/>
</dbReference>
<dbReference type="EMBL" id="HBIV01042633">
    <property type="protein sequence ID" value="CAE0678175.1"/>
    <property type="molecule type" value="Transcribed_RNA"/>
</dbReference>
<dbReference type="PROSITE" id="PS51757">
    <property type="entry name" value="TH1"/>
    <property type="match status" value="1"/>
</dbReference>
<dbReference type="SMART" id="SM00233">
    <property type="entry name" value="PH"/>
    <property type="match status" value="2"/>
</dbReference>
<evidence type="ECO:0000259" key="2">
    <source>
        <dbReference type="PROSITE" id="PS50003"/>
    </source>
</evidence>
<dbReference type="Pfam" id="PF00169">
    <property type="entry name" value="PH"/>
    <property type="match status" value="2"/>
</dbReference>
<dbReference type="PROSITE" id="PS50125">
    <property type="entry name" value="GUANYLATE_CYCLASE_2"/>
    <property type="match status" value="1"/>
</dbReference>
<reference evidence="5" key="1">
    <citation type="submission" date="2021-01" db="EMBL/GenBank/DDBJ databases">
        <authorList>
            <person name="Corre E."/>
            <person name="Pelletier E."/>
            <person name="Niang G."/>
            <person name="Scheremetjew M."/>
            <person name="Finn R."/>
            <person name="Kale V."/>
            <person name="Holt S."/>
            <person name="Cochrane G."/>
            <person name="Meng A."/>
            <person name="Brown T."/>
            <person name="Cohen L."/>
        </authorList>
    </citation>
    <scope>NUCLEOTIDE SEQUENCE</scope>
    <source>
        <strain evidence="5">CCCM811</strain>
    </source>
</reference>
<dbReference type="GO" id="GO:0016459">
    <property type="term" value="C:myosin complex"/>
    <property type="evidence" value="ECO:0007669"/>
    <property type="project" value="InterPro"/>
</dbReference>
<gene>
    <name evidence="5" type="ORF">LGLO00237_LOCUS29957</name>
</gene>
<dbReference type="GO" id="GO:0009190">
    <property type="term" value="P:cyclic nucleotide biosynthetic process"/>
    <property type="evidence" value="ECO:0007669"/>
    <property type="project" value="InterPro"/>
</dbReference>
<dbReference type="Pfam" id="PF00211">
    <property type="entry name" value="Guanylate_cyc"/>
    <property type="match status" value="1"/>
</dbReference>
<evidence type="ECO:0008006" key="6">
    <source>
        <dbReference type="Google" id="ProtNLM"/>
    </source>
</evidence>
<dbReference type="InterPro" id="IPR001849">
    <property type="entry name" value="PH_domain"/>
</dbReference>
<dbReference type="InterPro" id="IPR010926">
    <property type="entry name" value="Myosin_TH1"/>
</dbReference>
<dbReference type="SUPFAM" id="SSF55073">
    <property type="entry name" value="Nucleotide cyclase"/>
    <property type="match status" value="1"/>
</dbReference>
<dbReference type="SMART" id="SM00044">
    <property type="entry name" value="CYCc"/>
    <property type="match status" value="1"/>
</dbReference>
<protein>
    <recommendedName>
        <fullName evidence="6">Guanylate cyclase</fullName>
    </recommendedName>
</protein>
<dbReference type="AlphaFoldDB" id="A0A7S3ZBL4"/>
<dbReference type="GO" id="GO:0003774">
    <property type="term" value="F:cytoskeletal motor activity"/>
    <property type="evidence" value="ECO:0007669"/>
    <property type="project" value="InterPro"/>
</dbReference>
<dbReference type="InterPro" id="IPR050697">
    <property type="entry name" value="Adenylyl/Guanylyl_Cyclase_3/4"/>
</dbReference>
<evidence type="ECO:0000313" key="5">
    <source>
        <dbReference type="EMBL" id="CAE0678175.1"/>
    </source>
</evidence>
<evidence type="ECO:0000259" key="4">
    <source>
        <dbReference type="PROSITE" id="PS51757"/>
    </source>
</evidence>
<feature type="domain" description="PH" evidence="2">
    <location>
        <begin position="310"/>
        <end position="417"/>
    </location>
</feature>